<dbReference type="Gene3D" id="3.40.1620.10">
    <property type="entry name" value="YefM-like domain"/>
    <property type="match status" value="1"/>
</dbReference>
<evidence type="ECO:0000313" key="3">
    <source>
        <dbReference type="Proteomes" id="UP000582090"/>
    </source>
</evidence>
<dbReference type="Proteomes" id="UP000582090">
    <property type="component" value="Unassembled WGS sequence"/>
</dbReference>
<accession>A0A7W6GCI2</accession>
<dbReference type="EMBL" id="JACIDW010000023">
    <property type="protein sequence ID" value="MBB3966803.1"/>
    <property type="molecule type" value="Genomic_DNA"/>
</dbReference>
<proteinExistence type="inferred from homology"/>
<dbReference type="InterPro" id="IPR036165">
    <property type="entry name" value="YefM-like_sf"/>
</dbReference>
<comment type="similarity">
    <text evidence="1">Belongs to the phD/YefM antitoxin family.</text>
</comment>
<evidence type="ECO:0000313" key="2">
    <source>
        <dbReference type="EMBL" id="MBB3966803.1"/>
    </source>
</evidence>
<name>A0A7W6GCI2_9HYPH</name>
<comment type="caution">
    <text evidence="2">The sequence shown here is derived from an EMBL/GenBank/DDBJ whole genome shotgun (WGS) entry which is preliminary data.</text>
</comment>
<reference evidence="2 3" key="1">
    <citation type="submission" date="2020-08" db="EMBL/GenBank/DDBJ databases">
        <title>Genomic Encyclopedia of Type Strains, Phase IV (KMG-IV): sequencing the most valuable type-strain genomes for metagenomic binning, comparative biology and taxonomic classification.</title>
        <authorList>
            <person name="Goeker M."/>
        </authorList>
    </citation>
    <scope>NUCLEOTIDE SEQUENCE [LARGE SCALE GENOMIC DNA]</scope>
    <source>
        <strain evidence="2 3">DSM 26575</strain>
    </source>
</reference>
<dbReference type="SUPFAM" id="SSF143120">
    <property type="entry name" value="YefM-like"/>
    <property type="match status" value="1"/>
</dbReference>
<protein>
    <submittedName>
        <fullName evidence="2">Prevent-host-death family protein</fullName>
    </submittedName>
</protein>
<keyword evidence="3" id="KW-1185">Reference proteome</keyword>
<dbReference type="NCBIfam" id="TIGR01552">
    <property type="entry name" value="phd_fam"/>
    <property type="match status" value="1"/>
</dbReference>
<organism evidence="2 3">
    <name type="scientific">Rhizobium metallidurans</name>
    <dbReference type="NCBI Taxonomy" id="1265931"/>
    <lineage>
        <taxon>Bacteria</taxon>
        <taxon>Pseudomonadati</taxon>
        <taxon>Pseudomonadota</taxon>
        <taxon>Alphaproteobacteria</taxon>
        <taxon>Hyphomicrobiales</taxon>
        <taxon>Rhizobiaceae</taxon>
        <taxon>Rhizobium/Agrobacterium group</taxon>
        <taxon>Rhizobium</taxon>
    </lineage>
</organism>
<evidence type="ECO:0000256" key="1">
    <source>
        <dbReference type="ARBA" id="ARBA00009981"/>
    </source>
</evidence>
<dbReference type="RefSeq" id="WP_183902275.1">
    <property type="nucleotide sequence ID" value="NZ_JACIDW010000023.1"/>
</dbReference>
<sequence>MQTIRSINLQKNLGDVLRTADVETVLVTNRDQPRAVVMSAEEFIRLKTAAGEPVPNEVRKSSPTLHRRIADPLGYDTRDPGYVEQTASDALDGQHADEIAREIDKAMRRWRLR</sequence>
<gene>
    <name evidence="2" type="ORF">GGQ67_004495</name>
</gene>
<dbReference type="AlphaFoldDB" id="A0A7W6GCI2"/>